<reference evidence="3 4" key="1">
    <citation type="journal article" date="2015" name="Genome Biol. Evol.">
        <title>Phylogenomic analyses indicate that early fungi evolved digesting cell walls of algal ancestors of land plants.</title>
        <authorList>
            <person name="Chang Y."/>
            <person name="Wang S."/>
            <person name="Sekimoto S."/>
            <person name="Aerts A.L."/>
            <person name="Choi C."/>
            <person name="Clum A."/>
            <person name="LaButti K.M."/>
            <person name="Lindquist E.A."/>
            <person name="Yee Ngan C."/>
            <person name="Ohm R.A."/>
            <person name="Salamov A.A."/>
            <person name="Grigoriev I.V."/>
            <person name="Spatafora J.W."/>
            <person name="Berbee M.L."/>
        </authorList>
    </citation>
    <scope>NUCLEOTIDE SEQUENCE [LARGE SCALE GENOMIC DNA]</scope>
    <source>
        <strain evidence="3 4">NRRL 28638</strain>
    </source>
</reference>
<dbReference type="OrthoDB" id="2342176at2759"/>
<feature type="signal peptide" evidence="2">
    <location>
        <begin position="1"/>
        <end position="20"/>
    </location>
</feature>
<dbReference type="PRINTS" id="PR01217">
    <property type="entry name" value="PRICHEXTENSN"/>
</dbReference>
<feature type="compositionally biased region" description="Low complexity" evidence="1">
    <location>
        <begin position="223"/>
        <end position="236"/>
    </location>
</feature>
<dbReference type="Proteomes" id="UP000070444">
    <property type="component" value="Unassembled WGS sequence"/>
</dbReference>
<evidence type="ECO:0000256" key="2">
    <source>
        <dbReference type="SAM" id="SignalP"/>
    </source>
</evidence>
<dbReference type="Gene3D" id="2.70.50.70">
    <property type="match status" value="1"/>
</dbReference>
<feature type="chain" id="PRO_5007294225" description="Lytic polysaccharide monooxygenase" evidence="2">
    <location>
        <begin position="21"/>
        <end position="419"/>
    </location>
</feature>
<name>A0A137NXD6_CONC2</name>
<accession>A0A137NXD6</accession>
<feature type="compositionally biased region" description="Polar residues" evidence="1">
    <location>
        <begin position="351"/>
        <end position="372"/>
    </location>
</feature>
<gene>
    <name evidence="3" type="ORF">CONCODRAFT_61151</name>
</gene>
<keyword evidence="4" id="KW-1185">Reference proteome</keyword>
<evidence type="ECO:0000313" key="4">
    <source>
        <dbReference type="Proteomes" id="UP000070444"/>
    </source>
</evidence>
<evidence type="ECO:0000256" key="1">
    <source>
        <dbReference type="SAM" id="MobiDB-lite"/>
    </source>
</evidence>
<organism evidence="3 4">
    <name type="scientific">Conidiobolus coronatus (strain ATCC 28846 / CBS 209.66 / NRRL 28638)</name>
    <name type="common">Delacroixia coronata</name>
    <dbReference type="NCBI Taxonomy" id="796925"/>
    <lineage>
        <taxon>Eukaryota</taxon>
        <taxon>Fungi</taxon>
        <taxon>Fungi incertae sedis</taxon>
        <taxon>Zoopagomycota</taxon>
        <taxon>Entomophthoromycotina</taxon>
        <taxon>Entomophthoromycetes</taxon>
        <taxon>Entomophthorales</taxon>
        <taxon>Ancylistaceae</taxon>
        <taxon>Conidiobolus</taxon>
    </lineage>
</organism>
<dbReference type="OMA" id="YGHMQLA"/>
<evidence type="ECO:0008006" key="5">
    <source>
        <dbReference type="Google" id="ProtNLM"/>
    </source>
</evidence>
<dbReference type="PANTHER" id="PTHR36182:SF1">
    <property type="entry name" value="PROTEIN, PUTATIVE (AFU_ORTHOLOGUE AFUA_6G10930)-RELATED"/>
    <property type="match status" value="1"/>
</dbReference>
<dbReference type="EMBL" id="KQ964645">
    <property type="protein sequence ID" value="KXN67309.1"/>
    <property type="molecule type" value="Genomic_DNA"/>
</dbReference>
<dbReference type="PANTHER" id="PTHR36182">
    <property type="entry name" value="PROTEIN, PUTATIVE (AFU_ORTHOLOGUE AFUA_6G10930)-RELATED"/>
    <property type="match status" value="1"/>
</dbReference>
<sequence length="419" mass="45725">MSFTVIQVFVSALLAVPVAGHMYMRYPAPRRAEFNPDYAKKGDVDYDLNAPLGSVGEMRLPYPCGPKKGPVSATFKAGQTVNWKLDGDTDHNGGHCEVSLSYDDKTFVSIQTILGTCMKNGVRDYQVTIPANAPAGPATFAWTWVNWEGNREYYMNCADINIEGNPNGVLTGPKIVEVNMPGKPSIPEFTSVNTGVKFYENRPNVSVTGKGIIGPINPPTDPEPTTVKPPVTKPSSTIPPIEKPTSKPPVTKPQPTTKPHVPKPQPTTEPTKPEEPKPSTPTPQPPTTPEKPVTSAPSRPEPTGENPDMTKPNPKPTSMPNYPKPQPTSMPNYPKPQPTSMPNYPKPQPTNKPQEPDTTSQVQRPRPSSGSHGSKCEHGKWECNENGYRICVWGSWSRQYGCSGNTQCSQVTPYNILCI</sequence>
<keyword evidence="2" id="KW-0732">Signal</keyword>
<protein>
    <recommendedName>
        <fullName evidence="5">Lytic polysaccharide monooxygenase</fullName>
    </recommendedName>
</protein>
<feature type="compositionally biased region" description="Pro residues" evidence="1">
    <location>
        <begin position="313"/>
        <end position="350"/>
    </location>
</feature>
<feature type="region of interest" description="Disordered" evidence="1">
    <location>
        <begin position="205"/>
        <end position="379"/>
    </location>
</feature>
<proteinExistence type="predicted"/>
<evidence type="ECO:0000313" key="3">
    <source>
        <dbReference type="EMBL" id="KXN67309.1"/>
    </source>
</evidence>
<feature type="compositionally biased region" description="Pro residues" evidence="1">
    <location>
        <begin position="278"/>
        <end position="289"/>
    </location>
</feature>
<dbReference type="AlphaFoldDB" id="A0A137NXD6"/>
<dbReference type="STRING" id="796925.A0A137NXD6"/>